<keyword evidence="2" id="KW-0539">Nucleus</keyword>
<evidence type="ECO:0000256" key="1">
    <source>
        <dbReference type="ARBA" id="ARBA00004123"/>
    </source>
</evidence>
<dbReference type="InterPro" id="IPR036529">
    <property type="entry name" value="KIX_dom_sf"/>
</dbReference>
<name>A0AAP0HAN2_9ASTR</name>
<evidence type="ECO:0000313" key="6">
    <source>
        <dbReference type="Proteomes" id="UP001408789"/>
    </source>
</evidence>
<dbReference type="InterPro" id="IPR036546">
    <property type="entry name" value="MED15_KIX"/>
</dbReference>
<dbReference type="Gene3D" id="1.10.246.20">
    <property type="entry name" value="Coactivator CBP, KIX domain"/>
    <property type="match status" value="1"/>
</dbReference>
<dbReference type="EMBL" id="JBCNJP010000007">
    <property type="protein sequence ID" value="KAK9077742.1"/>
    <property type="molecule type" value="Genomic_DNA"/>
</dbReference>
<organism evidence="5 6">
    <name type="scientific">Deinandra increscens subsp. villosa</name>
    <dbReference type="NCBI Taxonomy" id="3103831"/>
    <lineage>
        <taxon>Eukaryota</taxon>
        <taxon>Viridiplantae</taxon>
        <taxon>Streptophyta</taxon>
        <taxon>Embryophyta</taxon>
        <taxon>Tracheophyta</taxon>
        <taxon>Spermatophyta</taxon>
        <taxon>Magnoliopsida</taxon>
        <taxon>eudicotyledons</taxon>
        <taxon>Gunneridae</taxon>
        <taxon>Pentapetalae</taxon>
        <taxon>asterids</taxon>
        <taxon>campanulids</taxon>
        <taxon>Asterales</taxon>
        <taxon>Asteraceae</taxon>
        <taxon>Asteroideae</taxon>
        <taxon>Heliantheae alliance</taxon>
        <taxon>Madieae</taxon>
        <taxon>Madiinae</taxon>
        <taxon>Deinandra</taxon>
    </lineage>
</organism>
<gene>
    <name evidence="5" type="ORF">SSX86_006079</name>
</gene>
<evidence type="ECO:0000256" key="3">
    <source>
        <dbReference type="SAM" id="MobiDB-lite"/>
    </source>
</evidence>
<comment type="subcellular location">
    <subcellularLocation>
        <location evidence="1">Nucleus</location>
    </subcellularLocation>
</comment>
<dbReference type="PANTHER" id="PTHR33137:SF4">
    <property type="entry name" value="MEDIATOR OF RNA POLYMERASE II TRANSCRIPTION SUBUNIT 15A-RELATED"/>
    <property type="match status" value="1"/>
</dbReference>
<proteinExistence type="predicted"/>
<dbReference type="InterPro" id="IPR044661">
    <property type="entry name" value="MED15a/b/c-like"/>
</dbReference>
<dbReference type="Pfam" id="PF16987">
    <property type="entry name" value="KIX_2"/>
    <property type="match status" value="1"/>
</dbReference>
<keyword evidence="6" id="KW-1185">Reference proteome</keyword>
<dbReference type="AlphaFoldDB" id="A0AAP0HAN2"/>
<comment type="caution">
    <text evidence="5">The sequence shown here is derived from an EMBL/GenBank/DDBJ whole genome shotgun (WGS) entry which is preliminary data.</text>
</comment>
<protein>
    <recommendedName>
        <fullName evidence="4">Mediator complex subunit 15 KIX domain-containing protein</fullName>
    </recommendedName>
</protein>
<feature type="compositionally biased region" description="Polar residues" evidence="3">
    <location>
        <begin position="272"/>
        <end position="291"/>
    </location>
</feature>
<feature type="domain" description="Mediator complex subunit 15 KIX" evidence="4">
    <location>
        <begin position="30"/>
        <end position="102"/>
    </location>
</feature>
<dbReference type="GO" id="GO:0005634">
    <property type="term" value="C:nucleus"/>
    <property type="evidence" value="ECO:0007669"/>
    <property type="project" value="UniProtKB-SubCell"/>
</dbReference>
<sequence length="352" mass="40422">MDTWCNCNGSPTQGATSAAAIGNSAMEVCDWRAQLHRQKSVHNIMDTLKMHLSFSRHERLQELEKIAERVEDEVYTAATSQSEYSRKICFMMLSIETRLQNHMPDRSNSAALYNSVNPSVLLAATDNPNGGSWQEEVYQKIKAMKDLYLLDLAAQTSSHGQDWQEEVHQKIKAMKDLYLPDLNDMHRRILSKLQQHDSLPQQPRNEQLEKLKVFKNMLERFMQFLQIPKHVILISYKDKLDTYEKHIINIINSNRRKPRAPQLQAHALPPQHMQSMQQSEGAHSQLTQVQSHENRMNIQGPMTPMLPNNTRYLQQNAADSLSGGSNAQQNIMNSIRPNYSLDPCQNSSINFL</sequence>
<dbReference type="PANTHER" id="PTHR33137">
    <property type="entry name" value="MEDIATOR OF RNA POLYMERASE II TRANSCRIPTION SUBUNIT 15A-RELATED"/>
    <property type="match status" value="1"/>
</dbReference>
<reference evidence="5 6" key="1">
    <citation type="submission" date="2024-04" db="EMBL/GenBank/DDBJ databases">
        <title>The reference genome of an endangered Asteraceae, Deinandra increscens subsp. villosa, native to the Central Coast of California.</title>
        <authorList>
            <person name="Guilliams M."/>
            <person name="Hasenstab-Lehman K."/>
            <person name="Meyer R."/>
            <person name="Mcevoy S."/>
        </authorList>
    </citation>
    <scope>NUCLEOTIDE SEQUENCE [LARGE SCALE GENOMIC DNA]</scope>
    <source>
        <tissue evidence="5">Leaf</tissue>
    </source>
</reference>
<dbReference type="GO" id="GO:0031490">
    <property type="term" value="F:chromatin DNA binding"/>
    <property type="evidence" value="ECO:0007669"/>
    <property type="project" value="InterPro"/>
</dbReference>
<dbReference type="GO" id="GO:0003713">
    <property type="term" value="F:transcription coactivator activity"/>
    <property type="evidence" value="ECO:0007669"/>
    <property type="project" value="InterPro"/>
</dbReference>
<evidence type="ECO:0000259" key="4">
    <source>
        <dbReference type="Pfam" id="PF16987"/>
    </source>
</evidence>
<accession>A0AAP0HAN2</accession>
<feature type="region of interest" description="Disordered" evidence="3">
    <location>
        <begin position="271"/>
        <end position="291"/>
    </location>
</feature>
<evidence type="ECO:0000313" key="5">
    <source>
        <dbReference type="EMBL" id="KAK9077742.1"/>
    </source>
</evidence>
<dbReference type="Proteomes" id="UP001408789">
    <property type="component" value="Unassembled WGS sequence"/>
</dbReference>
<evidence type="ECO:0000256" key="2">
    <source>
        <dbReference type="ARBA" id="ARBA00023242"/>
    </source>
</evidence>